<comment type="caution">
    <text evidence="3">The sequence shown here is derived from an EMBL/GenBank/DDBJ whole genome shotgun (WGS) entry which is preliminary data.</text>
</comment>
<feature type="region of interest" description="Disordered" evidence="1">
    <location>
        <begin position="1"/>
        <end position="20"/>
    </location>
</feature>
<keyword evidence="2" id="KW-1133">Transmembrane helix</keyword>
<organism evidence="3 4">
    <name type="scientific">Zoarces viviparus</name>
    <name type="common">Viviparous eelpout</name>
    <name type="synonym">Blennius viviparus</name>
    <dbReference type="NCBI Taxonomy" id="48416"/>
    <lineage>
        <taxon>Eukaryota</taxon>
        <taxon>Metazoa</taxon>
        <taxon>Chordata</taxon>
        <taxon>Craniata</taxon>
        <taxon>Vertebrata</taxon>
        <taxon>Euteleostomi</taxon>
        <taxon>Actinopterygii</taxon>
        <taxon>Neopterygii</taxon>
        <taxon>Teleostei</taxon>
        <taxon>Neoteleostei</taxon>
        <taxon>Acanthomorphata</taxon>
        <taxon>Eupercaria</taxon>
        <taxon>Perciformes</taxon>
        <taxon>Cottioidei</taxon>
        <taxon>Zoarcales</taxon>
        <taxon>Zoarcidae</taxon>
        <taxon>Zoarcinae</taxon>
        <taxon>Zoarces</taxon>
    </lineage>
</organism>
<proteinExistence type="predicted"/>
<evidence type="ECO:0000313" key="4">
    <source>
        <dbReference type="Proteomes" id="UP001488805"/>
    </source>
</evidence>
<feature type="region of interest" description="Disordered" evidence="1">
    <location>
        <begin position="77"/>
        <end position="100"/>
    </location>
</feature>
<dbReference type="Proteomes" id="UP001488805">
    <property type="component" value="Unassembled WGS sequence"/>
</dbReference>
<name>A0AAW1EU52_ZOAVI</name>
<reference evidence="3 4" key="1">
    <citation type="journal article" date="2024" name="Genome Biol. Evol.">
        <title>Chromosome-level genome assembly of the viviparous eelpout Zoarces viviparus.</title>
        <authorList>
            <person name="Fuhrmann N."/>
            <person name="Brasseur M.V."/>
            <person name="Bakowski C.E."/>
            <person name="Podsiadlowski L."/>
            <person name="Prost S."/>
            <person name="Krehenwinkel H."/>
            <person name="Mayer C."/>
        </authorList>
    </citation>
    <scope>NUCLEOTIDE SEQUENCE [LARGE SCALE GENOMIC DNA]</scope>
    <source>
        <strain evidence="3">NO-MEL_2022_Ind0_liver</strain>
    </source>
</reference>
<dbReference type="EMBL" id="JBCEZU010000134">
    <property type="protein sequence ID" value="KAK9525743.1"/>
    <property type="molecule type" value="Genomic_DNA"/>
</dbReference>
<protein>
    <submittedName>
        <fullName evidence="3">Uncharacterized protein</fullName>
    </submittedName>
</protein>
<keyword evidence="4" id="KW-1185">Reference proteome</keyword>
<accession>A0AAW1EU52</accession>
<keyword evidence="2" id="KW-0812">Transmembrane</keyword>
<keyword evidence="2" id="KW-0472">Membrane</keyword>
<feature type="transmembrane region" description="Helical" evidence="2">
    <location>
        <begin position="41"/>
        <end position="66"/>
    </location>
</feature>
<evidence type="ECO:0000313" key="3">
    <source>
        <dbReference type="EMBL" id="KAK9525743.1"/>
    </source>
</evidence>
<gene>
    <name evidence="3" type="ORF">VZT92_016425</name>
</gene>
<evidence type="ECO:0000256" key="2">
    <source>
        <dbReference type="SAM" id="Phobius"/>
    </source>
</evidence>
<evidence type="ECO:0000256" key="1">
    <source>
        <dbReference type="SAM" id="MobiDB-lite"/>
    </source>
</evidence>
<dbReference type="AlphaFoldDB" id="A0AAW1EU52"/>
<sequence>MGTGLLQPHTHTQQRDTADQPSLCQLSFATGTMVTAVLKMYFIGTALSVLAVLYGIVDAFGGLMYVQDHHYITDLDQQTQRQLSSGSHRRGSPPTKNIGS</sequence>
<feature type="compositionally biased region" description="Polar residues" evidence="1">
    <location>
        <begin position="77"/>
        <end position="86"/>
    </location>
</feature>